<protein>
    <submittedName>
        <fullName evidence="1">Uncharacterized protein</fullName>
    </submittedName>
</protein>
<name>M3HP07_CANMX</name>
<reference evidence="1 2" key="1">
    <citation type="submission" date="2013-02" db="EMBL/GenBank/DDBJ databases">
        <title>Genome sequence of Candida maltosa Xu316, a potential industrial strain for xylitol and ethanol production.</title>
        <authorList>
            <person name="Yu J."/>
            <person name="Wang Q."/>
            <person name="Geng X."/>
            <person name="Bao W."/>
            <person name="He P."/>
            <person name="Cai J."/>
        </authorList>
    </citation>
    <scope>NUCLEOTIDE SEQUENCE [LARGE SCALE GENOMIC DNA]</scope>
    <source>
        <strain evidence="2">Xu316</strain>
    </source>
</reference>
<keyword evidence="2" id="KW-1185">Reference proteome</keyword>
<dbReference type="Proteomes" id="UP000011777">
    <property type="component" value="Unassembled WGS sequence"/>
</dbReference>
<dbReference type="HOGENOM" id="CLU_3434941_0_0_1"/>
<gene>
    <name evidence="1" type="ORF">G210_0091</name>
</gene>
<evidence type="ECO:0000313" key="2">
    <source>
        <dbReference type="Proteomes" id="UP000011777"/>
    </source>
</evidence>
<accession>M3HP07</accession>
<sequence length="14" mass="1552">MNSVGSQNPHPQQK</sequence>
<evidence type="ECO:0000313" key="1">
    <source>
        <dbReference type="EMBL" id="EMG49207.1"/>
    </source>
</evidence>
<comment type="caution">
    <text evidence="1">The sequence shown here is derived from an EMBL/GenBank/DDBJ whole genome shotgun (WGS) entry which is preliminary data.</text>
</comment>
<organism evidence="1 2">
    <name type="scientific">Candida maltosa (strain Xu316)</name>
    <name type="common">Yeast</name>
    <dbReference type="NCBI Taxonomy" id="1245528"/>
    <lineage>
        <taxon>Eukaryota</taxon>
        <taxon>Fungi</taxon>
        <taxon>Dikarya</taxon>
        <taxon>Ascomycota</taxon>
        <taxon>Saccharomycotina</taxon>
        <taxon>Pichiomycetes</taxon>
        <taxon>Debaryomycetaceae</taxon>
        <taxon>Candida/Lodderomyces clade</taxon>
        <taxon>Candida</taxon>
    </lineage>
</organism>
<proteinExistence type="predicted"/>
<dbReference type="EMBL" id="AOGT01000783">
    <property type="protein sequence ID" value="EMG49207.1"/>
    <property type="molecule type" value="Genomic_DNA"/>
</dbReference>